<feature type="transmembrane region" description="Helical" evidence="15">
    <location>
        <begin position="318"/>
        <end position="340"/>
    </location>
</feature>
<dbReference type="PROSITE" id="PS51417">
    <property type="entry name" value="ARF"/>
    <property type="match status" value="1"/>
</dbReference>
<evidence type="ECO:0000256" key="14">
    <source>
        <dbReference type="PIRSR" id="PIRSR606689-2"/>
    </source>
</evidence>
<comment type="catalytic activity">
    <reaction evidence="12">
        <text>GTP + H2O = GDP + phosphate + H(+)</text>
        <dbReference type="Rhea" id="RHEA:19669"/>
        <dbReference type="ChEBI" id="CHEBI:15377"/>
        <dbReference type="ChEBI" id="CHEBI:15378"/>
        <dbReference type="ChEBI" id="CHEBI:37565"/>
        <dbReference type="ChEBI" id="CHEBI:43474"/>
        <dbReference type="ChEBI" id="CHEBI:58189"/>
        <dbReference type="EC" id="3.6.5.2"/>
    </reaction>
</comment>
<dbReference type="InterPro" id="IPR024156">
    <property type="entry name" value="Small_GTPase_ARF"/>
</dbReference>
<accession>A0AAV2BYA2</accession>
<evidence type="ECO:0000256" key="9">
    <source>
        <dbReference type="ARBA" id="ARBA00023034"/>
    </source>
</evidence>
<dbReference type="InterPro" id="IPR005225">
    <property type="entry name" value="Small_GTP-bd"/>
</dbReference>
<feature type="binding site" evidence="14">
    <location>
        <position position="114"/>
    </location>
    <ligand>
        <name>Mg(2+)</name>
        <dbReference type="ChEBI" id="CHEBI:18420"/>
    </ligand>
</feature>
<keyword evidence="14" id="KW-0460">Magnesium</keyword>
<keyword evidence="5" id="KW-0519">Myristate</keyword>
<dbReference type="GO" id="GO:0046872">
    <property type="term" value="F:metal ion binding"/>
    <property type="evidence" value="ECO:0007669"/>
    <property type="project" value="UniProtKB-KW"/>
</dbReference>
<feature type="transmembrane region" description="Helical" evidence="15">
    <location>
        <begin position="396"/>
        <end position="414"/>
    </location>
</feature>
<keyword evidence="4" id="KW-0813">Transport</keyword>
<comment type="caution">
    <text evidence="16">The sequence shown here is derived from an EMBL/GenBank/DDBJ whole genome shotgun (WGS) entry which is preliminary data.</text>
</comment>
<evidence type="ECO:0000256" key="12">
    <source>
        <dbReference type="ARBA" id="ARBA00048098"/>
    </source>
</evidence>
<evidence type="ECO:0000313" key="17">
    <source>
        <dbReference type="Proteomes" id="UP001497382"/>
    </source>
</evidence>
<evidence type="ECO:0000256" key="8">
    <source>
        <dbReference type="ARBA" id="ARBA00022927"/>
    </source>
</evidence>
<feature type="transmembrane region" description="Helical" evidence="15">
    <location>
        <begin position="276"/>
        <end position="298"/>
    </location>
</feature>
<dbReference type="GO" id="GO:0003925">
    <property type="term" value="F:G protein activity"/>
    <property type="evidence" value="ECO:0007669"/>
    <property type="project" value="UniProtKB-EC"/>
</dbReference>
<sequence length="438" mass="50024">MIWNSAGPSTLYENPEFIESCPAILEPSKNQLRPGDETFRNSLEIFSYHPPPNPTFVPALVGSTSIHSFDFGGEQQNAEKHEKKECCSNCCSFMFHCYRRSAIAFRNSNGAGKTTILYKLKLGEIVITIPTIVFNVEPVEYRNISFTVWDVGGQDKIRPLWRHYFQNTQGLIFVVDSNDRERIGKAREELMRILSDDELRDALLLIFADKQDLPNAMNAAEITDKLGLHSLRNRNWYIQATSGDGLFEGLDWLSNQLKNQKTSKTHLLIQYRHAPLPYICSTIGFFYIVQLLLCLIPLSTLAMGIKYSKCCNSTFPVLTLIIGIFGILFIGVWISINVFHHYGRRCTGQQKFLVRLLFGFLTILLTIEMYLYFSTSPSLNTTDKGYCSKTFIDFTFYKYIVIGGSLVLTMILYIPDFRSFICSFECSMPIANVPYDQI</sequence>
<dbReference type="AlphaFoldDB" id="A0AAV2BYA2"/>
<dbReference type="Gene3D" id="3.40.50.300">
    <property type="entry name" value="P-loop containing nucleotide triphosphate hydrolases"/>
    <property type="match status" value="1"/>
</dbReference>
<gene>
    <name evidence="16" type="ORF">LARSCL_LOCUS22142</name>
</gene>
<dbReference type="SMART" id="SM00177">
    <property type="entry name" value="ARF"/>
    <property type="match status" value="1"/>
</dbReference>
<dbReference type="InterPro" id="IPR027417">
    <property type="entry name" value="P-loop_NTPase"/>
</dbReference>
<keyword evidence="9" id="KW-0333">Golgi apparatus</keyword>
<keyword evidence="6 13" id="KW-0547">Nucleotide-binding</keyword>
<dbReference type="SUPFAM" id="SSF52540">
    <property type="entry name" value="P-loop containing nucleoside triphosphate hydrolases"/>
    <property type="match status" value="1"/>
</dbReference>
<organism evidence="16 17">
    <name type="scientific">Larinioides sclopetarius</name>
    <dbReference type="NCBI Taxonomy" id="280406"/>
    <lineage>
        <taxon>Eukaryota</taxon>
        <taxon>Metazoa</taxon>
        <taxon>Ecdysozoa</taxon>
        <taxon>Arthropoda</taxon>
        <taxon>Chelicerata</taxon>
        <taxon>Arachnida</taxon>
        <taxon>Araneae</taxon>
        <taxon>Araneomorphae</taxon>
        <taxon>Entelegynae</taxon>
        <taxon>Araneoidea</taxon>
        <taxon>Araneidae</taxon>
        <taxon>Larinioides</taxon>
    </lineage>
</organism>
<keyword evidence="11" id="KW-0449">Lipoprotein</keyword>
<evidence type="ECO:0000256" key="5">
    <source>
        <dbReference type="ARBA" id="ARBA00022707"/>
    </source>
</evidence>
<protein>
    <recommendedName>
        <fullName evidence="3">small monomeric GTPase</fullName>
        <ecNumber evidence="3">3.6.5.2</ecNumber>
    </recommendedName>
</protein>
<dbReference type="PRINTS" id="PR00328">
    <property type="entry name" value="SAR1GTPBP"/>
</dbReference>
<proteinExistence type="inferred from homology"/>
<dbReference type="EC" id="3.6.5.2" evidence="3"/>
<evidence type="ECO:0000256" key="13">
    <source>
        <dbReference type="PIRSR" id="PIRSR606689-1"/>
    </source>
</evidence>
<keyword evidence="15" id="KW-0472">Membrane</keyword>
<dbReference type="FunFam" id="3.40.50.300:FF:003500">
    <property type="entry name" value="ADP-ribosylation factor 1"/>
    <property type="match status" value="1"/>
</dbReference>
<dbReference type="GO" id="GO:0015031">
    <property type="term" value="P:protein transport"/>
    <property type="evidence" value="ECO:0007669"/>
    <property type="project" value="UniProtKB-KW"/>
</dbReference>
<dbReference type="InterPro" id="IPR045872">
    <property type="entry name" value="Arf1-5-like"/>
</dbReference>
<dbReference type="InterPro" id="IPR006689">
    <property type="entry name" value="Small_GTPase_ARF/SAR"/>
</dbReference>
<comment type="similarity">
    <text evidence="2">Belongs to the small GTPase superfamily. Arf family.</text>
</comment>
<dbReference type="CDD" id="cd04150">
    <property type="entry name" value="Arf1_5_like"/>
    <property type="match status" value="1"/>
</dbReference>
<keyword evidence="15" id="KW-1133">Transmembrane helix</keyword>
<comment type="subcellular location">
    <subcellularLocation>
        <location evidence="1">Golgi apparatus membrane</location>
        <topology evidence="1">Lipid-anchor</topology>
        <orientation evidence="1">Cytoplasmic side</orientation>
    </subcellularLocation>
</comment>
<dbReference type="GO" id="GO:0016192">
    <property type="term" value="P:vesicle-mediated transport"/>
    <property type="evidence" value="ECO:0007669"/>
    <property type="project" value="UniProtKB-KW"/>
</dbReference>
<dbReference type="NCBIfam" id="TIGR00231">
    <property type="entry name" value="small_GTP"/>
    <property type="match status" value="1"/>
</dbReference>
<dbReference type="GO" id="GO:0000139">
    <property type="term" value="C:Golgi membrane"/>
    <property type="evidence" value="ECO:0007669"/>
    <property type="project" value="UniProtKB-SubCell"/>
</dbReference>
<evidence type="ECO:0000256" key="4">
    <source>
        <dbReference type="ARBA" id="ARBA00022448"/>
    </source>
</evidence>
<keyword evidence="14" id="KW-0479">Metal-binding</keyword>
<evidence type="ECO:0000256" key="2">
    <source>
        <dbReference type="ARBA" id="ARBA00010290"/>
    </source>
</evidence>
<evidence type="ECO:0000256" key="6">
    <source>
        <dbReference type="ARBA" id="ARBA00022741"/>
    </source>
</evidence>
<dbReference type="Proteomes" id="UP001497382">
    <property type="component" value="Unassembled WGS sequence"/>
</dbReference>
<keyword evidence="10 13" id="KW-0342">GTP-binding</keyword>
<dbReference type="GO" id="GO:0051649">
    <property type="term" value="P:establishment of localization in cell"/>
    <property type="evidence" value="ECO:0007669"/>
    <property type="project" value="UniProtKB-ARBA"/>
</dbReference>
<evidence type="ECO:0000313" key="16">
    <source>
        <dbReference type="EMBL" id="CAL1300834.1"/>
    </source>
</evidence>
<reference evidence="16 17" key="1">
    <citation type="submission" date="2024-04" db="EMBL/GenBank/DDBJ databases">
        <authorList>
            <person name="Rising A."/>
            <person name="Reimegard J."/>
            <person name="Sonavane S."/>
            <person name="Akerstrom W."/>
            <person name="Nylinder S."/>
            <person name="Hedman E."/>
            <person name="Kallberg Y."/>
        </authorList>
    </citation>
    <scope>NUCLEOTIDE SEQUENCE [LARGE SCALE GENOMIC DNA]</scope>
</reference>
<dbReference type="GO" id="GO:0005525">
    <property type="term" value="F:GTP binding"/>
    <property type="evidence" value="ECO:0007669"/>
    <property type="project" value="UniProtKB-KW"/>
</dbReference>
<dbReference type="SMART" id="SM00178">
    <property type="entry name" value="SAR"/>
    <property type="match status" value="1"/>
</dbReference>
<feature type="binding site" evidence="13">
    <location>
        <position position="153"/>
    </location>
    <ligand>
        <name>GTP</name>
        <dbReference type="ChEBI" id="CHEBI:37565"/>
    </ligand>
</feature>
<evidence type="ECO:0000256" key="11">
    <source>
        <dbReference type="ARBA" id="ARBA00023288"/>
    </source>
</evidence>
<dbReference type="Pfam" id="PF00025">
    <property type="entry name" value="Arf"/>
    <property type="match status" value="1"/>
</dbReference>
<evidence type="ECO:0000256" key="15">
    <source>
        <dbReference type="SAM" id="Phobius"/>
    </source>
</evidence>
<name>A0AAV2BYA2_9ARAC</name>
<evidence type="ECO:0000256" key="7">
    <source>
        <dbReference type="ARBA" id="ARBA00022892"/>
    </source>
</evidence>
<evidence type="ECO:0000256" key="10">
    <source>
        <dbReference type="ARBA" id="ARBA00023134"/>
    </source>
</evidence>
<feature type="binding site" evidence="14">
    <location>
        <position position="131"/>
    </location>
    <ligand>
        <name>Mg(2+)</name>
        <dbReference type="ChEBI" id="CHEBI:18420"/>
    </ligand>
</feature>
<feature type="transmembrane region" description="Helical" evidence="15">
    <location>
        <begin position="352"/>
        <end position="373"/>
    </location>
</feature>
<keyword evidence="8" id="KW-0653">Protein transport</keyword>
<evidence type="ECO:0000256" key="3">
    <source>
        <dbReference type="ARBA" id="ARBA00011984"/>
    </source>
</evidence>
<dbReference type="PANTHER" id="PTHR11711">
    <property type="entry name" value="ADP RIBOSYLATION FACTOR-RELATED"/>
    <property type="match status" value="1"/>
</dbReference>
<keyword evidence="7" id="KW-0931">ER-Golgi transport</keyword>
<evidence type="ECO:0000256" key="1">
    <source>
        <dbReference type="ARBA" id="ARBA00004444"/>
    </source>
</evidence>
<keyword evidence="17" id="KW-1185">Reference proteome</keyword>
<keyword evidence="15" id="KW-0812">Transmembrane</keyword>
<dbReference type="EMBL" id="CAXIEN010000582">
    <property type="protein sequence ID" value="CAL1300834.1"/>
    <property type="molecule type" value="Genomic_DNA"/>
</dbReference>